<evidence type="ECO:0000259" key="2">
    <source>
        <dbReference type="Pfam" id="PF13635"/>
    </source>
</evidence>
<dbReference type="Pfam" id="PF13635">
    <property type="entry name" value="DUF4143"/>
    <property type="match status" value="1"/>
</dbReference>
<name>A0A1R3TA74_9BACT</name>
<dbReference type="PANTHER" id="PTHR43566">
    <property type="entry name" value="CONSERVED PROTEIN"/>
    <property type="match status" value="1"/>
</dbReference>
<evidence type="ECO:0000313" key="4">
    <source>
        <dbReference type="Proteomes" id="UP000187464"/>
    </source>
</evidence>
<protein>
    <submittedName>
        <fullName evidence="3">Putative ATPase</fullName>
    </submittedName>
</protein>
<feature type="domain" description="DUF4143" evidence="2">
    <location>
        <begin position="175"/>
        <end position="334"/>
    </location>
</feature>
<sequence>MVSRIITEKIKFLAGKYPIITLTGTRQCGKSTLLKSAFPDYRYVSLEDLDLRMMAKDDPRGFLQNFGSKTIIDEAQYVPELFSYIQTKVDAENKAGMYILSGSHNFLLLQNISQSLAGRTAVLKLAPFSITELQNASLLPNTLNDFLFTGGYPRIYDKQIAPADFYPHYIQTYIDRDIRTIREISNLSQFVRFLKLCAARTGQLLNITSLANEAEISVPTANAWLSLLESSYVVFLLKPYHNNFNKRLVKSPKLYFYDTGLAASLLGLENSEQLSTHYLRGEIFETMVISEIVKQHFFAGLEPQIYFWRDSNKNEVDLLIESGGQLQAIEIKSSATMKNDFFDTLQLFQSFSGISPENLFVVYGGETDYTTKKGKFISWKNPFQVKSGYPLDR</sequence>
<dbReference type="EMBL" id="LT605205">
    <property type="protein sequence ID" value="SCD21517.1"/>
    <property type="molecule type" value="Genomic_DNA"/>
</dbReference>
<dbReference type="STRING" id="1642647.PSM36_2721"/>
<dbReference type="KEGG" id="psac:PSM36_2721"/>
<dbReference type="AlphaFoldDB" id="A0A1R3TA74"/>
<accession>A0A1R3TA74</accession>
<feature type="domain" description="AAA" evidence="1">
    <location>
        <begin position="17"/>
        <end position="133"/>
    </location>
</feature>
<gene>
    <name evidence="3" type="ORF">PSM36_2721</name>
</gene>
<dbReference type="RefSeq" id="WP_076932272.1">
    <property type="nucleotide sequence ID" value="NZ_LT605205.1"/>
</dbReference>
<dbReference type="SUPFAM" id="SSF52540">
    <property type="entry name" value="P-loop containing nucleoside triphosphate hydrolases"/>
    <property type="match status" value="1"/>
</dbReference>
<dbReference type="InterPro" id="IPR025420">
    <property type="entry name" value="DUF4143"/>
</dbReference>
<proteinExistence type="predicted"/>
<organism evidence="3 4">
    <name type="scientific">Proteiniphilum saccharofermentans</name>
    <dbReference type="NCBI Taxonomy" id="1642647"/>
    <lineage>
        <taxon>Bacteria</taxon>
        <taxon>Pseudomonadati</taxon>
        <taxon>Bacteroidota</taxon>
        <taxon>Bacteroidia</taxon>
        <taxon>Bacteroidales</taxon>
        <taxon>Dysgonomonadaceae</taxon>
        <taxon>Proteiniphilum</taxon>
    </lineage>
</organism>
<keyword evidence="4" id="KW-1185">Reference proteome</keyword>
<evidence type="ECO:0000313" key="3">
    <source>
        <dbReference type="EMBL" id="SCD21517.1"/>
    </source>
</evidence>
<reference evidence="3 4" key="1">
    <citation type="submission" date="2016-08" db="EMBL/GenBank/DDBJ databases">
        <authorList>
            <person name="Seilhamer J.J."/>
        </authorList>
    </citation>
    <scope>NUCLEOTIDE SEQUENCE [LARGE SCALE GENOMIC DNA]</scope>
    <source>
        <strain evidence="3">M3/6</strain>
    </source>
</reference>
<dbReference type="SUPFAM" id="SSF52980">
    <property type="entry name" value="Restriction endonuclease-like"/>
    <property type="match status" value="1"/>
</dbReference>
<evidence type="ECO:0000259" key="1">
    <source>
        <dbReference type="Pfam" id="PF13173"/>
    </source>
</evidence>
<dbReference type="Pfam" id="PF13173">
    <property type="entry name" value="AAA_14"/>
    <property type="match status" value="1"/>
</dbReference>
<dbReference type="Proteomes" id="UP000187464">
    <property type="component" value="Chromosome I"/>
</dbReference>
<dbReference type="InterPro" id="IPR011335">
    <property type="entry name" value="Restrct_endonuc-II-like"/>
</dbReference>
<dbReference type="InterPro" id="IPR027417">
    <property type="entry name" value="P-loop_NTPase"/>
</dbReference>
<dbReference type="InterPro" id="IPR041682">
    <property type="entry name" value="AAA_14"/>
</dbReference>
<dbReference type="PANTHER" id="PTHR43566:SF2">
    <property type="entry name" value="DUF4143 DOMAIN-CONTAINING PROTEIN"/>
    <property type="match status" value="1"/>
</dbReference>